<dbReference type="InterPro" id="IPR008279">
    <property type="entry name" value="PEP-util_enz_mobile_dom"/>
</dbReference>
<evidence type="ECO:0000313" key="3">
    <source>
        <dbReference type="Proteomes" id="UP001497516"/>
    </source>
</evidence>
<dbReference type="EMBL" id="OZ034820">
    <property type="protein sequence ID" value="CAL1402812.1"/>
    <property type="molecule type" value="Genomic_DNA"/>
</dbReference>
<reference evidence="2 3" key="1">
    <citation type="submission" date="2024-04" db="EMBL/GenBank/DDBJ databases">
        <authorList>
            <person name="Fracassetti M."/>
        </authorList>
    </citation>
    <scope>NUCLEOTIDE SEQUENCE [LARGE SCALE GENOMIC DNA]</scope>
</reference>
<dbReference type="Gene3D" id="3.50.30.10">
    <property type="entry name" value="Phosphohistidine domain"/>
    <property type="match status" value="1"/>
</dbReference>
<dbReference type="Pfam" id="PF00391">
    <property type="entry name" value="PEP-utilizers"/>
    <property type="match status" value="1"/>
</dbReference>
<dbReference type="SUPFAM" id="SSF52009">
    <property type="entry name" value="Phosphohistidine domain"/>
    <property type="match status" value="1"/>
</dbReference>
<proteinExistence type="predicted"/>
<dbReference type="Proteomes" id="UP001497516">
    <property type="component" value="Chromosome 7"/>
</dbReference>
<feature type="domain" description="PEP-utilising enzyme mobile" evidence="1">
    <location>
        <begin position="25"/>
        <end position="57"/>
    </location>
</feature>
<keyword evidence="3" id="KW-1185">Reference proteome</keyword>
<protein>
    <recommendedName>
        <fullName evidence="1">PEP-utilising enzyme mobile domain-containing protein</fullName>
    </recommendedName>
</protein>
<name>A0AAV2FXQ1_9ROSI</name>
<dbReference type="GO" id="GO:0016772">
    <property type="term" value="F:transferase activity, transferring phosphorus-containing groups"/>
    <property type="evidence" value="ECO:0007669"/>
    <property type="project" value="InterPro"/>
</dbReference>
<sequence>MQTCLCYSKSSLRLEAGVEPRPLSEILVRTNTSREDIGGMHAVAGILTARGGMTSHAVPPSWLEDGKKRGQNKASWQELVRLQALHAP</sequence>
<accession>A0AAV2FXQ1</accession>
<dbReference type="AlphaFoldDB" id="A0AAV2FXQ1"/>
<evidence type="ECO:0000259" key="1">
    <source>
        <dbReference type="Pfam" id="PF00391"/>
    </source>
</evidence>
<dbReference type="InterPro" id="IPR036637">
    <property type="entry name" value="Phosphohistidine_dom_sf"/>
</dbReference>
<gene>
    <name evidence="2" type="ORF">LTRI10_LOCUS42786</name>
</gene>
<evidence type="ECO:0000313" key="2">
    <source>
        <dbReference type="EMBL" id="CAL1402812.1"/>
    </source>
</evidence>
<organism evidence="2 3">
    <name type="scientific">Linum trigynum</name>
    <dbReference type="NCBI Taxonomy" id="586398"/>
    <lineage>
        <taxon>Eukaryota</taxon>
        <taxon>Viridiplantae</taxon>
        <taxon>Streptophyta</taxon>
        <taxon>Embryophyta</taxon>
        <taxon>Tracheophyta</taxon>
        <taxon>Spermatophyta</taxon>
        <taxon>Magnoliopsida</taxon>
        <taxon>eudicotyledons</taxon>
        <taxon>Gunneridae</taxon>
        <taxon>Pentapetalae</taxon>
        <taxon>rosids</taxon>
        <taxon>fabids</taxon>
        <taxon>Malpighiales</taxon>
        <taxon>Linaceae</taxon>
        <taxon>Linum</taxon>
    </lineage>
</organism>